<name>A0A1H0P3U6_9BACI</name>
<dbReference type="OrthoDB" id="2989999at2"/>
<dbReference type="AlphaFoldDB" id="A0A1H0P3U6"/>
<sequence>MKDYFKFDERLGIRIPVFSKPWDEYSDSEQQEILMLWEGIRGRIPDRIAELEDIINEKQVQLGNELDFPRSCQLNSEISEHASIINDLWLWYRTNQKVSQKGHF</sequence>
<dbReference type="RefSeq" id="WP_090849191.1">
    <property type="nucleotide sequence ID" value="NZ_FNJU01000001.1"/>
</dbReference>
<dbReference type="EMBL" id="FNJU01000001">
    <property type="protein sequence ID" value="SDO99747.1"/>
    <property type="molecule type" value="Genomic_DNA"/>
</dbReference>
<reference evidence="2" key="1">
    <citation type="submission" date="2016-10" db="EMBL/GenBank/DDBJ databases">
        <authorList>
            <person name="Varghese N."/>
            <person name="Submissions S."/>
        </authorList>
    </citation>
    <scope>NUCLEOTIDE SEQUENCE [LARGE SCALE GENOMIC DNA]</scope>
    <source>
        <strain evidence="2">IBRC-M10078</strain>
    </source>
</reference>
<dbReference type="Proteomes" id="UP000199159">
    <property type="component" value="Unassembled WGS sequence"/>
</dbReference>
<evidence type="ECO:0000313" key="2">
    <source>
        <dbReference type="Proteomes" id="UP000199159"/>
    </source>
</evidence>
<dbReference type="STRING" id="930152.SAMN05216565_101148"/>
<gene>
    <name evidence="1" type="ORF">SAMN05216565_101148</name>
</gene>
<evidence type="ECO:0000313" key="1">
    <source>
        <dbReference type="EMBL" id="SDO99747.1"/>
    </source>
</evidence>
<keyword evidence="2" id="KW-1185">Reference proteome</keyword>
<accession>A0A1H0P3U6</accession>
<proteinExistence type="predicted"/>
<protein>
    <submittedName>
        <fullName evidence="1">Uncharacterized protein</fullName>
    </submittedName>
</protein>
<organism evidence="1 2">
    <name type="scientific">Litchfieldia salsa</name>
    <dbReference type="NCBI Taxonomy" id="930152"/>
    <lineage>
        <taxon>Bacteria</taxon>
        <taxon>Bacillati</taxon>
        <taxon>Bacillota</taxon>
        <taxon>Bacilli</taxon>
        <taxon>Bacillales</taxon>
        <taxon>Bacillaceae</taxon>
        <taxon>Litchfieldia</taxon>
    </lineage>
</organism>